<keyword evidence="9 13" id="KW-0418">Kinase</keyword>
<protein>
    <recommendedName>
        <fullName evidence="4 13">Homoserine kinase</fullName>
        <shortName evidence="13">HK</shortName>
        <shortName evidence="13">HSK</shortName>
        <ecNumber evidence="3 13">2.7.1.39</ecNumber>
    </recommendedName>
</protein>
<evidence type="ECO:0000256" key="5">
    <source>
        <dbReference type="ARBA" id="ARBA00022605"/>
    </source>
</evidence>
<evidence type="ECO:0000256" key="7">
    <source>
        <dbReference type="ARBA" id="ARBA00022697"/>
    </source>
</evidence>
<feature type="binding site" evidence="13">
    <location>
        <begin position="84"/>
        <end position="94"/>
    </location>
    <ligand>
        <name>ATP</name>
        <dbReference type="ChEBI" id="CHEBI:30616"/>
    </ligand>
</feature>
<name>A0A5S5AS98_9FIRM</name>
<comment type="similarity">
    <text evidence="2 13">Belongs to the GHMP kinase family. Homoserine kinase subfamily.</text>
</comment>
<dbReference type="PANTHER" id="PTHR20861">
    <property type="entry name" value="HOMOSERINE/4-DIPHOSPHOCYTIDYL-2-C-METHYL-D-ERYTHRITOL KINASE"/>
    <property type="match status" value="1"/>
</dbReference>
<keyword evidence="7 13" id="KW-0791">Threonine biosynthesis</keyword>
<dbReference type="InterPro" id="IPR020568">
    <property type="entry name" value="Ribosomal_Su5_D2-typ_SF"/>
</dbReference>
<keyword evidence="10 13" id="KW-0067">ATP-binding</keyword>
<organism evidence="16 17">
    <name type="scientific">Thermosediminibacter litoriperuensis</name>
    <dbReference type="NCBI Taxonomy" id="291989"/>
    <lineage>
        <taxon>Bacteria</taxon>
        <taxon>Bacillati</taxon>
        <taxon>Bacillota</taxon>
        <taxon>Clostridia</taxon>
        <taxon>Thermosediminibacterales</taxon>
        <taxon>Thermosediminibacteraceae</taxon>
        <taxon>Thermosediminibacter</taxon>
    </lineage>
</organism>
<evidence type="ECO:0000313" key="16">
    <source>
        <dbReference type="EMBL" id="TYP54910.1"/>
    </source>
</evidence>
<dbReference type="Pfam" id="PF00288">
    <property type="entry name" value="GHMP_kinases_N"/>
    <property type="match status" value="1"/>
</dbReference>
<sequence>MVRVQVPATIANFGPGFDCIGAAVRLYNYIEVEFFSLPKVHVTGEGSNVLPLNEKNLVYRAARTVLEKLNVRKNLYIKLENHIPLARGLGSSAACIAGGMMAANRLLGDPLSREEIIRLATEMEGHPDNVVAAINGGFTLSMLSERGVIYKKLLLPEDLRFVIAVPDFELKTEDARRVIPKRVKLRDAVFNISRVALLVAGIAQGDFSHMDVLSKDMLHQPYRSSLIPGMREILKNAPEKGMLACFLSGAGPSIAGLVYENKAEEAGRFMVEAFRRKNISARYLVLELCREGLSFIE</sequence>
<evidence type="ECO:0000256" key="10">
    <source>
        <dbReference type="ARBA" id="ARBA00022840"/>
    </source>
</evidence>
<evidence type="ECO:0000256" key="12">
    <source>
        <dbReference type="ARBA" id="ARBA00049954"/>
    </source>
</evidence>
<dbReference type="OrthoDB" id="9769912at2"/>
<dbReference type="InterPro" id="IPR006204">
    <property type="entry name" value="GHMP_kinase_N_dom"/>
</dbReference>
<comment type="pathway">
    <text evidence="1 13">Amino-acid biosynthesis; L-threonine biosynthesis; L-threonine from L-aspartate: step 4/5.</text>
</comment>
<evidence type="ECO:0000259" key="15">
    <source>
        <dbReference type="Pfam" id="PF08544"/>
    </source>
</evidence>
<keyword evidence="13" id="KW-0963">Cytoplasm</keyword>
<evidence type="ECO:0000256" key="3">
    <source>
        <dbReference type="ARBA" id="ARBA00012078"/>
    </source>
</evidence>
<evidence type="ECO:0000256" key="1">
    <source>
        <dbReference type="ARBA" id="ARBA00005015"/>
    </source>
</evidence>
<dbReference type="HAMAP" id="MF_00384">
    <property type="entry name" value="Homoser_kinase"/>
    <property type="match status" value="1"/>
</dbReference>
<feature type="domain" description="GHMP kinase C-terminal" evidence="15">
    <location>
        <begin position="211"/>
        <end position="274"/>
    </location>
</feature>
<dbReference type="NCBIfam" id="TIGR00191">
    <property type="entry name" value="thrB"/>
    <property type="match status" value="1"/>
</dbReference>
<comment type="subcellular location">
    <subcellularLocation>
        <location evidence="13">Cytoplasm</location>
    </subcellularLocation>
</comment>
<dbReference type="InterPro" id="IPR006203">
    <property type="entry name" value="GHMP_knse_ATP-bd_CS"/>
</dbReference>
<feature type="domain" description="GHMP kinase N-terminal" evidence="14">
    <location>
        <begin position="56"/>
        <end position="137"/>
    </location>
</feature>
<keyword evidence="6 13" id="KW-0808">Transferase</keyword>
<dbReference type="GO" id="GO:0004413">
    <property type="term" value="F:homoserine kinase activity"/>
    <property type="evidence" value="ECO:0007669"/>
    <property type="project" value="UniProtKB-UniRule"/>
</dbReference>
<dbReference type="PRINTS" id="PR00958">
    <property type="entry name" value="HOMSERKINASE"/>
</dbReference>
<dbReference type="Pfam" id="PF08544">
    <property type="entry name" value="GHMP_kinases_C"/>
    <property type="match status" value="1"/>
</dbReference>
<dbReference type="Gene3D" id="3.30.230.10">
    <property type="match status" value="1"/>
</dbReference>
<proteinExistence type="inferred from homology"/>
<dbReference type="GO" id="GO:0005737">
    <property type="term" value="C:cytoplasm"/>
    <property type="evidence" value="ECO:0007669"/>
    <property type="project" value="UniProtKB-SubCell"/>
</dbReference>
<comment type="catalytic activity">
    <reaction evidence="11 13">
        <text>L-homoserine + ATP = O-phospho-L-homoserine + ADP + H(+)</text>
        <dbReference type="Rhea" id="RHEA:13985"/>
        <dbReference type="ChEBI" id="CHEBI:15378"/>
        <dbReference type="ChEBI" id="CHEBI:30616"/>
        <dbReference type="ChEBI" id="CHEBI:57476"/>
        <dbReference type="ChEBI" id="CHEBI:57590"/>
        <dbReference type="ChEBI" id="CHEBI:456216"/>
        <dbReference type="EC" id="2.7.1.39"/>
    </reaction>
</comment>
<dbReference type="PIRSF" id="PIRSF000676">
    <property type="entry name" value="Homoser_kin"/>
    <property type="match status" value="1"/>
</dbReference>
<comment type="function">
    <text evidence="12 13">Catalyzes the ATP-dependent phosphorylation of L-homoserine to L-homoserine phosphate.</text>
</comment>
<dbReference type="UniPathway" id="UPA00050">
    <property type="reaction ID" value="UER00064"/>
</dbReference>
<evidence type="ECO:0000256" key="2">
    <source>
        <dbReference type="ARBA" id="ARBA00007370"/>
    </source>
</evidence>
<keyword evidence="5 13" id="KW-0028">Amino-acid biosynthesis</keyword>
<evidence type="ECO:0000313" key="17">
    <source>
        <dbReference type="Proteomes" id="UP000322294"/>
    </source>
</evidence>
<dbReference type="InterPro" id="IPR014721">
    <property type="entry name" value="Ribsml_uS5_D2-typ_fold_subgr"/>
</dbReference>
<evidence type="ECO:0000259" key="14">
    <source>
        <dbReference type="Pfam" id="PF00288"/>
    </source>
</evidence>
<dbReference type="GO" id="GO:0009088">
    <property type="term" value="P:threonine biosynthetic process"/>
    <property type="evidence" value="ECO:0007669"/>
    <property type="project" value="UniProtKB-UniRule"/>
</dbReference>
<reference evidence="16 17" key="1">
    <citation type="submission" date="2019-07" db="EMBL/GenBank/DDBJ databases">
        <title>Genomic Encyclopedia of Type Strains, Phase I: the one thousand microbial genomes (KMG-I) project.</title>
        <authorList>
            <person name="Kyrpides N."/>
        </authorList>
    </citation>
    <scope>NUCLEOTIDE SEQUENCE [LARGE SCALE GENOMIC DNA]</scope>
    <source>
        <strain evidence="16 17">DSM 16647</strain>
    </source>
</reference>
<gene>
    <name evidence="13" type="primary">thrB</name>
    <name evidence="16" type="ORF">LZ11_01233</name>
</gene>
<dbReference type="EMBL" id="VNHO01000011">
    <property type="protein sequence ID" value="TYP54910.1"/>
    <property type="molecule type" value="Genomic_DNA"/>
</dbReference>
<keyword evidence="8 13" id="KW-0547">Nucleotide-binding</keyword>
<dbReference type="InterPro" id="IPR013750">
    <property type="entry name" value="GHMP_kinase_C_dom"/>
</dbReference>
<dbReference type="GO" id="GO:0005524">
    <property type="term" value="F:ATP binding"/>
    <property type="evidence" value="ECO:0007669"/>
    <property type="project" value="UniProtKB-UniRule"/>
</dbReference>
<evidence type="ECO:0000256" key="11">
    <source>
        <dbReference type="ARBA" id="ARBA00049375"/>
    </source>
</evidence>
<dbReference type="InterPro" id="IPR036554">
    <property type="entry name" value="GHMP_kinase_C_sf"/>
</dbReference>
<dbReference type="Proteomes" id="UP000322294">
    <property type="component" value="Unassembled WGS sequence"/>
</dbReference>
<dbReference type="Gene3D" id="3.30.70.890">
    <property type="entry name" value="GHMP kinase, C-terminal domain"/>
    <property type="match status" value="1"/>
</dbReference>
<dbReference type="EC" id="2.7.1.39" evidence="3 13"/>
<dbReference type="InterPro" id="IPR000870">
    <property type="entry name" value="Homoserine_kinase"/>
</dbReference>
<dbReference type="SUPFAM" id="SSF55060">
    <property type="entry name" value="GHMP Kinase, C-terminal domain"/>
    <property type="match status" value="1"/>
</dbReference>
<evidence type="ECO:0000256" key="9">
    <source>
        <dbReference type="ARBA" id="ARBA00022777"/>
    </source>
</evidence>
<dbReference type="AlphaFoldDB" id="A0A5S5AS98"/>
<dbReference type="PANTHER" id="PTHR20861:SF1">
    <property type="entry name" value="HOMOSERINE KINASE"/>
    <property type="match status" value="1"/>
</dbReference>
<dbReference type="RefSeq" id="WP_148866999.1">
    <property type="nucleotide sequence ID" value="NZ_VNHO01000011.1"/>
</dbReference>
<keyword evidence="17" id="KW-1185">Reference proteome</keyword>
<evidence type="ECO:0000256" key="4">
    <source>
        <dbReference type="ARBA" id="ARBA00017858"/>
    </source>
</evidence>
<comment type="caution">
    <text evidence="16">The sequence shown here is derived from an EMBL/GenBank/DDBJ whole genome shotgun (WGS) entry which is preliminary data.</text>
</comment>
<dbReference type="PROSITE" id="PS00627">
    <property type="entry name" value="GHMP_KINASES_ATP"/>
    <property type="match status" value="1"/>
</dbReference>
<evidence type="ECO:0000256" key="13">
    <source>
        <dbReference type="HAMAP-Rule" id="MF_00384"/>
    </source>
</evidence>
<evidence type="ECO:0000256" key="8">
    <source>
        <dbReference type="ARBA" id="ARBA00022741"/>
    </source>
</evidence>
<dbReference type="NCBIfam" id="NF002288">
    <property type="entry name" value="PRK01212.1-4"/>
    <property type="match status" value="1"/>
</dbReference>
<dbReference type="SUPFAM" id="SSF54211">
    <property type="entry name" value="Ribosomal protein S5 domain 2-like"/>
    <property type="match status" value="1"/>
</dbReference>
<accession>A0A5S5AS98</accession>
<evidence type="ECO:0000256" key="6">
    <source>
        <dbReference type="ARBA" id="ARBA00022679"/>
    </source>
</evidence>